<dbReference type="EMBL" id="QOQW01000005">
    <property type="protein sequence ID" value="RCK80583.1"/>
    <property type="molecule type" value="Genomic_DNA"/>
</dbReference>
<comment type="caution">
    <text evidence="3">The sequence shown here is derived from an EMBL/GenBank/DDBJ whole genome shotgun (WGS) entry which is preliminary data.</text>
</comment>
<gene>
    <name evidence="3" type="ORF">OZSIB_2896</name>
</gene>
<sequence length="342" mass="35146">MTSWRRRLAIASLVCLAIAGPGLTNAKAERPNPFPADLDPFAPSEASETSEASPPVQVTATAGRTPDLHASDHGPPVSLTLASCPISLALSLLVPAPSGGYLLPAPTPEPLVTLALHQRPFRLALRELAELAGLAAISESVGTISLHILTRPQTALFAPRFASPPPPTPLATRPITLVCKRADLEQVLGLLAAQVPVRIIRHPELTGTLTARLHDLPWPLVLHGVALAVSGECGYATAAVYLAPRGRLADILPPPTPHSPAPGMASEPLSASTSASAHPSASMVSSASTATPGPTATGRLATEPARPASLATDQPTTEQPVPASSSCSETASSSLTDRSADR</sequence>
<reference evidence="3 4" key="1">
    <citation type="submission" date="2018-05" db="EMBL/GenBank/DDBJ databases">
        <title>A metagenomic window into the 2 km-deep terrestrial subsurface aquifer revealed taxonomically and functionally diverse microbial community comprising novel uncultured bacterial lineages.</title>
        <authorList>
            <person name="Kadnikov V.V."/>
            <person name="Mardanov A.V."/>
            <person name="Beletsky A.V."/>
            <person name="Banks D."/>
            <person name="Pimenov N.V."/>
            <person name="Frank Y.A."/>
            <person name="Karnachuk O.V."/>
            <person name="Ravin N.V."/>
        </authorList>
    </citation>
    <scope>NUCLEOTIDE SEQUENCE [LARGE SCALE GENOMIC DNA]</scope>
    <source>
        <strain evidence="3">BY5</strain>
    </source>
</reference>
<organism evidence="3 4">
    <name type="scientific">Candidatus Ozemobacter sibiricus</name>
    <dbReference type="NCBI Taxonomy" id="2268124"/>
    <lineage>
        <taxon>Bacteria</taxon>
        <taxon>Candidatus Ozemobacteria</taxon>
        <taxon>Candidatus Ozemobacterales</taxon>
        <taxon>Candidatus Ozemobacteraceae</taxon>
        <taxon>Candidatus Ozemobacter</taxon>
    </lineage>
</organism>
<feature type="compositionally biased region" description="Low complexity" evidence="1">
    <location>
        <begin position="42"/>
        <end position="55"/>
    </location>
</feature>
<evidence type="ECO:0000313" key="3">
    <source>
        <dbReference type="EMBL" id="RCK80583.1"/>
    </source>
</evidence>
<feature type="compositionally biased region" description="Low complexity" evidence="1">
    <location>
        <begin position="270"/>
        <end position="298"/>
    </location>
</feature>
<proteinExistence type="predicted"/>
<feature type="compositionally biased region" description="Polar residues" evidence="1">
    <location>
        <begin position="311"/>
        <end position="323"/>
    </location>
</feature>
<keyword evidence="2" id="KW-0732">Signal</keyword>
<feature type="compositionally biased region" description="Low complexity" evidence="1">
    <location>
        <begin position="324"/>
        <end position="334"/>
    </location>
</feature>
<evidence type="ECO:0000256" key="1">
    <source>
        <dbReference type="SAM" id="MobiDB-lite"/>
    </source>
</evidence>
<accession>A0A367ZR41</accession>
<feature type="signal peptide" evidence="2">
    <location>
        <begin position="1"/>
        <end position="26"/>
    </location>
</feature>
<evidence type="ECO:0000256" key="2">
    <source>
        <dbReference type="SAM" id="SignalP"/>
    </source>
</evidence>
<dbReference type="Proteomes" id="UP000252355">
    <property type="component" value="Unassembled WGS sequence"/>
</dbReference>
<name>A0A367ZR41_9BACT</name>
<feature type="chain" id="PRO_5016620883" evidence="2">
    <location>
        <begin position="27"/>
        <end position="342"/>
    </location>
</feature>
<feature type="region of interest" description="Disordered" evidence="1">
    <location>
        <begin position="252"/>
        <end position="342"/>
    </location>
</feature>
<feature type="region of interest" description="Disordered" evidence="1">
    <location>
        <begin position="26"/>
        <end position="58"/>
    </location>
</feature>
<dbReference type="AlphaFoldDB" id="A0A367ZR41"/>
<dbReference type="Gene3D" id="3.30.1370.130">
    <property type="match status" value="1"/>
</dbReference>
<evidence type="ECO:0000313" key="4">
    <source>
        <dbReference type="Proteomes" id="UP000252355"/>
    </source>
</evidence>
<protein>
    <submittedName>
        <fullName evidence="3">Uncharacterized protein</fullName>
    </submittedName>
</protein>